<dbReference type="AlphaFoldDB" id="A0A1N7Q2Q6"/>
<organism evidence="1 2">
    <name type="scientific">Rhodobacter aestuarii</name>
    <dbReference type="NCBI Taxonomy" id="453582"/>
    <lineage>
        <taxon>Bacteria</taxon>
        <taxon>Pseudomonadati</taxon>
        <taxon>Pseudomonadota</taxon>
        <taxon>Alphaproteobacteria</taxon>
        <taxon>Rhodobacterales</taxon>
        <taxon>Rhodobacter group</taxon>
        <taxon>Rhodobacter</taxon>
    </lineage>
</organism>
<evidence type="ECO:0000313" key="1">
    <source>
        <dbReference type="EMBL" id="SIT16959.1"/>
    </source>
</evidence>
<dbReference type="RefSeq" id="WP_076486115.1">
    <property type="nucleotide sequence ID" value="NZ_FTOG01000012.1"/>
</dbReference>
<accession>A0A1N7Q2Q6</accession>
<dbReference type="Proteomes" id="UP000186221">
    <property type="component" value="Unassembled WGS sequence"/>
</dbReference>
<dbReference type="STRING" id="453582.SAMN05421580_11298"/>
<dbReference type="OrthoDB" id="5453597at2"/>
<keyword evidence="2" id="KW-1185">Reference proteome</keyword>
<name>A0A1N7Q2Q6_9RHOB</name>
<proteinExistence type="predicted"/>
<protein>
    <submittedName>
        <fullName evidence="1">Uncharacterized protein</fullName>
    </submittedName>
</protein>
<sequence length="199" mass="22272">MRLAPGTVPNALIDVLCDGETHYLDALCETMIYSKEQIIRAAVKLADHGLMDRHSEPGEYRLSERGLIQVRNGFRVNSGPAKAHGKIRRQHDTFRVRAWKAMRVLGIFTMGEVISAAERGEADPNYNLRHYLRVLVAAGYVIDLTSKVQGTKLTSPGFKRFRLIKNTGALAPVYRPRPKVLFDFNTGIEIKIGEAKPCP</sequence>
<gene>
    <name evidence="1" type="ORF">SAMN05421580_11298</name>
</gene>
<reference evidence="2" key="1">
    <citation type="submission" date="2017-01" db="EMBL/GenBank/DDBJ databases">
        <authorList>
            <person name="Varghese N."/>
            <person name="Submissions S."/>
        </authorList>
    </citation>
    <scope>NUCLEOTIDE SEQUENCE [LARGE SCALE GENOMIC DNA]</scope>
    <source>
        <strain evidence="2">DSM 19945</strain>
    </source>
</reference>
<dbReference type="EMBL" id="FTOG01000012">
    <property type="protein sequence ID" value="SIT16959.1"/>
    <property type="molecule type" value="Genomic_DNA"/>
</dbReference>
<evidence type="ECO:0000313" key="2">
    <source>
        <dbReference type="Proteomes" id="UP000186221"/>
    </source>
</evidence>